<feature type="region of interest" description="Disordered" evidence="1">
    <location>
        <begin position="293"/>
        <end position="319"/>
    </location>
</feature>
<evidence type="ECO:0000313" key="2">
    <source>
        <dbReference type="EMBL" id="KAK6977248.1"/>
    </source>
</evidence>
<feature type="compositionally biased region" description="Pro residues" evidence="1">
    <location>
        <begin position="968"/>
        <end position="980"/>
    </location>
</feature>
<name>A0AAV9ZBH0_9AGAR</name>
<comment type="caution">
    <text evidence="2">The sequence shown here is derived from an EMBL/GenBank/DDBJ whole genome shotgun (WGS) entry which is preliminary data.</text>
</comment>
<feature type="region of interest" description="Disordered" evidence="1">
    <location>
        <begin position="946"/>
        <end position="980"/>
    </location>
</feature>
<organism evidence="2 3">
    <name type="scientific">Favolaschia claudopus</name>
    <dbReference type="NCBI Taxonomy" id="2862362"/>
    <lineage>
        <taxon>Eukaryota</taxon>
        <taxon>Fungi</taxon>
        <taxon>Dikarya</taxon>
        <taxon>Basidiomycota</taxon>
        <taxon>Agaricomycotina</taxon>
        <taxon>Agaricomycetes</taxon>
        <taxon>Agaricomycetidae</taxon>
        <taxon>Agaricales</taxon>
        <taxon>Marasmiineae</taxon>
        <taxon>Mycenaceae</taxon>
        <taxon>Favolaschia</taxon>
    </lineage>
</organism>
<feature type="region of interest" description="Disordered" evidence="1">
    <location>
        <begin position="452"/>
        <end position="510"/>
    </location>
</feature>
<gene>
    <name evidence="2" type="ORF">R3P38DRAFT_3476681</name>
</gene>
<feature type="compositionally biased region" description="Polar residues" evidence="1">
    <location>
        <begin position="167"/>
        <end position="176"/>
    </location>
</feature>
<keyword evidence="3" id="KW-1185">Reference proteome</keyword>
<accession>A0AAV9ZBH0</accession>
<protein>
    <submittedName>
        <fullName evidence="2">Uncharacterized protein</fullName>
    </submittedName>
</protein>
<feature type="compositionally biased region" description="Low complexity" evidence="1">
    <location>
        <begin position="465"/>
        <end position="482"/>
    </location>
</feature>
<sequence length="980" mass="109168">MVFISTYSHGDSGFEFKSIVSVPNCGLSSTEDKDISVRFYLHRSKQGFERLNDLANDELSQWHFHKSLYARFEYLRVYQAKFKGANYFVQPEKVNKRGGRILSFAVDGLNDDGPLWDNFPGLLGVGFKLERGGRNITCRLIGAEAEARDESDGEEEQVTGVRVASRPGQSKSNASESELKSIIRIEMIGRDSSRLEWDALFRDRSRQKRFGGGRENQGSGDCRYTDDGGVGIGFQTTTTDSLSEKHASHHRTSYWRLEDDEGEKIHDHGIPLSWYKPPGCLLVPRALKNDEAGEIDDGHSPPTLRPLHPSHPPCTPPYHSSSPPLHLFPLTFTQRRLRKSFSTPASFKLRQPTVRESVYIPPCAPTHTIAFVPHLTTTRSSGSLCRATCSLRSIRNLPLHRLPRRRPPPRANSFCHSSSIPGIEFALSSTITACPTFASSPRETVISPPAFLPHIQYESPPDPPTQSSTSFEPESPSTSPHPTTSPPSYAPRTPRTSRPGSSPDQIGQGRGETVMLCEGKGCRASLHREEEVEESGKGRGRTRWAVVVGRGRRIGWGRESTWGLGNGAKELSFGGAARAGVCLLLRPPNGGTEWRRGYREVCSRAVRFFLFVCLLVNVSGGVGVDERESELESSLALEVRVLVAVCPRRRREEGMSHGGEAQCRCRRRRRDLPSYSGSYDAAHHWHTNTRQRYPPQALESRIVLVVRRRLSSVVGGEASGCSVDFGRRSFAVWREEVRWCGETRGEERRGFRDGVGLRDLISGISERTDERARYASQALEAHVPVVWQRQLGWRWWWQVGRALGMGKGANKRVVCCCLLLFLLRADVDSHTDNRPRYTFHLSGRREVVAVGSSSGGEVVLSDFVMRSKRAKRTSPPAPLIHVTGGVKLVSRAGSEQVGDSAPQTVHLSGFGRRKFALVAQRRKSAVCAVMLPEKEVERVERNLRKRRDNLRRAQPRAAVRVWGGKPQPSGPVPAKVPPSI</sequence>
<reference evidence="2 3" key="1">
    <citation type="journal article" date="2024" name="J Genomics">
        <title>Draft genome sequencing and assembly of Favolaschia claudopus CIRM-BRFM 2984 isolated from oak limbs.</title>
        <authorList>
            <person name="Navarro D."/>
            <person name="Drula E."/>
            <person name="Chaduli D."/>
            <person name="Cazenave R."/>
            <person name="Ahrendt S."/>
            <person name="Wang J."/>
            <person name="Lipzen A."/>
            <person name="Daum C."/>
            <person name="Barry K."/>
            <person name="Grigoriev I.V."/>
            <person name="Favel A."/>
            <person name="Rosso M.N."/>
            <person name="Martin F."/>
        </authorList>
    </citation>
    <scope>NUCLEOTIDE SEQUENCE [LARGE SCALE GENOMIC DNA]</scope>
    <source>
        <strain evidence="2 3">CIRM-BRFM 2984</strain>
    </source>
</reference>
<feature type="region of interest" description="Disordered" evidence="1">
    <location>
        <begin position="208"/>
        <end position="227"/>
    </location>
</feature>
<dbReference type="AlphaFoldDB" id="A0AAV9ZBH0"/>
<feature type="compositionally biased region" description="Polar residues" evidence="1">
    <location>
        <begin position="494"/>
        <end position="505"/>
    </location>
</feature>
<evidence type="ECO:0000313" key="3">
    <source>
        <dbReference type="Proteomes" id="UP001362999"/>
    </source>
</evidence>
<dbReference type="Proteomes" id="UP001362999">
    <property type="component" value="Unassembled WGS sequence"/>
</dbReference>
<feature type="region of interest" description="Disordered" evidence="1">
    <location>
        <begin position="145"/>
        <end position="176"/>
    </location>
</feature>
<proteinExistence type="predicted"/>
<dbReference type="EMBL" id="JAWWNJ010000171">
    <property type="protein sequence ID" value="KAK6977248.1"/>
    <property type="molecule type" value="Genomic_DNA"/>
</dbReference>
<evidence type="ECO:0000256" key="1">
    <source>
        <dbReference type="SAM" id="MobiDB-lite"/>
    </source>
</evidence>